<evidence type="ECO:0000259" key="2">
    <source>
        <dbReference type="Pfam" id="PF04471"/>
    </source>
</evidence>
<keyword evidence="1" id="KW-1133">Transmembrane helix</keyword>
<keyword evidence="1" id="KW-0472">Membrane</keyword>
<feature type="domain" description="Restriction endonuclease type IV Mrr" evidence="2">
    <location>
        <begin position="217"/>
        <end position="321"/>
    </location>
</feature>
<dbReference type="Gene3D" id="3.40.1350.10">
    <property type="match status" value="1"/>
</dbReference>
<evidence type="ECO:0000313" key="3">
    <source>
        <dbReference type="EMBL" id="AXX87856.1"/>
    </source>
</evidence>
<evidence type="ECO:0000256" key="1">
    <source>
        <dbReference type="SAM" id="Phobius"/>
    </source>
</evidence>
<dbReference type="AlphaFoldDB" id="A0A347TMM8"/>
<dbReference type="Pfam" id="PF04471">
    <property type="entry name" value="Mrr_cat"/>
    <property type="match status" value="1"/>
</dbReference>
<organism evidence="3 6">
    <name type="scientific">Malaciobacter marinus</name>
    <dbReference type="NCBI Taxonomy" id="505249"/>
    <lineage>
        <taxon>Bacteria</taxon>
        <taxon>Pseudomonadati</taxon>
        <taxon>Campylobacterota</taxon>
        <taxon>Epsilonproteobacteria</taxon>
        <taxon>Campylobacterales</taxon>
        <taxon>Arcobacteraceae</taxon>
        <taxon>Malaciobacter</taxon>
    </lineage>
</organism>
<dbReference type="GO" id="GO:0009307">
    <property type="term" value="P:DNA restriction-modification system"/>
    <property type="evidence" value="ECO:0007669"/>
    <property type="project" value="InterPro"/>
</dbReference>
<keyword evidence="1" id="KW-0812">Transmembrane</keyword>
<dbReference type="InterPro" id="IPR007560">
    <property type="entry name" value="Restrct_endonuc_IV_Mrr"/>
</dbReference>
<dbReference type="EMBL" id="NXAO01000014">
    <property type="protein sequence ID" value="PHO16139.1"/>
    <property type="molecule type" value="Genomic_DNA"/>
</dbReference>
<reference evidence="4" key="2">
    <citation type="submission" date="2017-09" db="EMBL/GenBank/DDBJ databases">
        <authorList>
            <person name="Perez-Cataluna A."/>
            <person name="Figueras M.J."/>
            <person name="Salas-Masso N."/>
        </authorList>
    </citation>
    <scope>NUCLEOTIDE SEQUENCE</scope>
    <source>
        <strain evidence="4">CECT 7727</strain>
    </source>
</reference>
<dbReference type="PANTHER" id="PTHR30015:SF6">
    <property type="entry name" value="SLL1429 PROTEIN"/>
    <property type="match status" value="1"/>
</dbReference>
<evidence type="ECO:0000313" key="4">
    <source>
        <dbReference type="EMBL" id="PHO16139.1"/>
    </source>
</evidence>
<protein>
    <submittedName>
        <fullName evidence="3">Type IV methyl-directed restriction enzyme Mrr</fullName>
    </submittedName>
</protein>
<gene>
    <name evidence="3" type="ORF">AMRN_2142</name>
    <name evidence="4" type="ORF">CPH92_03290</name>
</gene>
<evidence type="ECO:0000313" key="5">
    <source>
        <dbReference type="Proteomes" id="UP000224740"/>
    </source>
</evidence>
<accession>A0A347TMM8</accession>
<dbReference type="KEGG" id="amar:AMRN_2142"/>
<name>A0A347TMM8_9BACT</name>
<dbReference type="SUPFAM" id="SSF52980">
    <property type="entry name" value="Restriction endonuclease-like"/>
    <property type="match status" value="1"/>
</dbReference>
<dbReference type="InterPro" id="IPR011335">
    <property type="entry name" value="Restrct_endonuc-II-like"/>
</dbReference>
<keyword evidence="5" id="KW-1185">Reference proteome</keyword>
<dbReference type="InterPro" id="IPR011856">
    <property type="entry name" value="tRNA_endonuc-like_dom_sf"/>
</dbReference>
<dbReference type="EMBL" id="CP032101">
    <property type="protein sequence ID" value="AXX87856.1"/>
    <property type="molecule type" value="Genomic_DNA"/>
</dbReference>
<evidence type="ECO:0000313" key="6">
    <source>
        <dbReference type="Proteomes" id="UP000264693"/>
    </source>
</evidence>
<reference evidence="3 6" key="3">
    <citation type="submission" date="2018-08" db="EMBL/GenBank/DDBJ databases">
        <title>Complete genome of the Arcobacter marinus type strain JCM 15502.</title>
        <authorList>
            <person name="Miller W.G."/>
            <person name="Yee E."/>
            <person name="Huynh S."/>
            <person name="Parker C.T."/>
        </authorList>
    </citation>
    <scope>NUCLEOTIDE SEQUENCE [LARGE SCALE GENOMIC DNA]</scope>
    <source>
        <strain evidence="3 6">JCM 15502</strain>
    </source>
</reference>
<dbReference type="InterPro" id="IPR052906">
    <property type="entry name" value="Type_IV_Methyl-Rstrct_Enzyme"/>
</dbReference>
<feature type="transmembrane region" description="Helical" evidence="1">
    <location>
        <begin position="128"/>
        <end position="144"/>
    </location>
</feature>
<dbReference type="Proteomes" id="UP000224740">
    <property type="component" value="Unassembled WGS sequence"/>
</dbReference>
<dbReference type="GO" id="GO:0003677">
    <property type="term" value="F:DNA binding"/>
    <property type="evidence" value="ECO:0007669"/>
    <property type="project" value="InterPro"/>
</dbReference>
<reference evidence="5" key="1">
    <citation type="submission" date="2017-09" db="EMBL/GenBank/DDBJ databases">
        <title>Arcobacter canalis sp. nov., a new species isolated from a water canal contaminated with urban sewage.</title>
        <authorList>
            <person name="Perez-Cataluna A."/>
            <person name="Salas-Masso N."/>
            <person name="Figueras M.J."/>
        </authorList>
    </citation>
    <scope>NUCLEOTIDE SEQUENCE [LARGE SCALE GENOMIC DNA]</scope>
    <source>
        <strain evidence="5">CECT 7727</strain>
    </source>
</reference>
<proteinExistence type="predicted"/>
<dbReference type="PANTHER" id="PTHR30015">
    <property type="entry name" value="MRR RESTRICTION SYSTEM PROTEIN"/>
    <property type="match status" value="1"/>
</dbReference>
<sequence length="327" mass="38065">MLVAFKRYQIYTSITSSKFVAIERINNKKLVILDLSDELNKITKIRFQNHVKFNTKYKTNYLLEVEEEIEEKNDKLEYSVKYLRTINKSDILLDQWNRTKKVNELPIGSYMHLTNEEKYWAGEEKGNLTTNIIALIVLTVVIILSINYGWGAMLFSLPILPIIDWNYKSWRKSNKANINKLKELLSYKKSLIENKNDILNRTKSYFEKQLENYDTWKNLTPEKFEYAVAIWLNKQGYKLKVTQYSADGGIDLVGTDEDMKTTIVQVKKYIKNVGISVIREMIGVRQNHPDNPKTIVVSLVGFTSGAKVLANAENIILINIKDEIYEN</sequence>
<dbReference type="Proteomes" id="UP000264693">
    <property type="component" value="Chromosome"/>
</dbReference>
<dbReference type="RefSeq" id="WP_099310359.1">
    <property type="nucleotide sequence ID" value="NZ_CP032101.1"/>
</dbReference>
<dbReference type="GO" id="GO:0015666">
    <property type="term" value="F:restriction endodeoxyribonuclease activity"/>
    <property type="evidence" value="ECO:0007669"/>
    <property type="project" value="TreeGrafter"/>
</dbReference>